<organism evidence="1 2">
    <name type="scientific">Stappia taiwanensis</name>
    <dbReference type="NCBI Taxonomy" id="992267"/>
    <lineage>
        <taxon>Bacteria</taxon>
        <taxon>Pseudomonadati</taxon>
        <taxon>Pseudomonadota</taxon>
        <taxon>Alphaproteobacteria</taxon>
        <taxon>Hyphomicrobiales</taxon>
        <taxon>Stappiaceae</taxon>
        <taxon>Stappia</taxon>
    </lineage>
</organism>
<dbReference type="RefSeq" id="WP_181762017.1">
    <property type="nucleotide sequence ID" value="NZ_BMCR01000001.1"/>
</dbReference>
<comment type="caution">
    <text evidence="1">The sequence shown here is derived from an EMBL/GenBank/DDBJ whole genome shotgun (WGS) entry which is preliminary data.</text>
</comment>
<evidence type="ECO:0000313" key="2">
    <source>
        <dbReference type="Proteomes" id="UP000559404"/>
    </source>
</evidence>
<sequence length="93" mass="10234">MIGIDELARELGTTPAKLKRVWPELHRRKGMPRKHSAGWVWPRALTVAWLTGQAGIRIDVGGNDNDETPSLGAHQAMVDAQRAALHARYGGRS</sequence>
<protein>
    <recommendedName>
        <fullName evidence="3">DNA-binding protein</fullName>
    </recommendedName>
</protein>
<keyword evidence="2" id="KW-1185">Reference proteome</keyword>
<gene>
    <name evidence="1" type="ORF">H1W37_19335</name>
</gene>
<reference evidence="1 2" key="2">
    <citation type="submission" date="2020-08" db="EMBL/GenBank/DDBJ databases">
        <title>Stappia taiwanensis sp. nov., isolated from a coastal thermal spring.</title>
        <authorList>
            <person name="Kampfer P."/>
        </authorList>
    </citation>
    <scope>NUCLEOTIDE SEQUENCE [LARGE SCALE GENOMIC DNA]</scope>
    <source>
        <strain evidence="1 2">DSM 23284</strain>
    </source>
</reference>
<name>A0A838XVQ8_9HYPH</name>
<evidence type="ECO:0008006" key="3">
    <source>
        <dbReference type="Google" id="ProtNLM"/>
    </source>
</evidence>
<dbReference type="EMBL" id="JACEON010000026">
    <property type="protein sequence ID" value="MBA4613817.1"/>
    <property type="molecule type" value="Genomic_DNA"/>
</dbReference>
<proteinExistence type="predicted"/>
<reference evidence="1 2" key="1">
    <citation type="submission" date="2020-07" db="EMBL/GenBank/DDBJ databases">
        <authorList>
            <person name="Li M."/>
        </authorList>
    </citation>
    <scope>NUCLEOTIDE SEQUENCE [LARGE SCALE GENOMIC DNA]</scope>
    <source>
        <strain evidence="1 2">DSM 23284</strain>
    </source>
</reference>
<dbReference type="Proteomes" id="UP000559404">
    <property type="component" value="Unassembled WGS sequence"/>
</dbReference>
<evidence type="ECO:0000313" key="1">
    <source>
        <dbReference type="EMBL" id="MBA4613817.1"/>
    </source>
</evidence>
<accession>A0A838XVQ8</accession>
<dbReference type="AlphaFoldDB" id="A0A838XVQ8"/>